<reference evidence="3 4" key="2">
    <citation type="submission" date="2018-01" db="EMBL/GenBank/DDBJ databases">
        <title>Genomic study of Klebsiella pneumoniae.</title>
        <authorList>
            <person name="Yang Y."/>
            <person name="Bicalho R."/>
        </authorList>
    </citation>
    <scope>NUCLEOTIDE SEQUENCE [LARGE SCALE GENOMIC DNA]</scope>
    <source>
        <strain evidence="2 4">A5</strain>
        <strain evidence="1 3">A8</strain>
    </source>
</reference>
<dbReference type="GeneID" id="39633348"/>
<comment type="caution">
    <text evidence="2">The sequence shown here is derived from an EMBL/GenBank/DDBJ whole genome shotgun (WGS) entry which is preliminary data.</text>
</comment>
<dbReference type="Proteomes" id="UP000234412">
    <property type="component" value="Unassembled WGS sequence"/>
</dbReference>
<name>A0A2N5AMZ8_KLEVA</name>
<proteinExistence type="predicted"/>
<dbReference type="EMBL" id="PICB01000018">
    <property type="protein sequence ID" value="PLP49133.1"/>
    <property type="molecule type" value="Genomic_DNA"/>
</dbReference>
<evidence type="ECO:0000313" key="4">
    <source>
        <dbReference type="Proteomes" id="UP000234473"/>
    </source>
</evidence>
<dbReference type="RefSeq" id="WP_060628143.1">
    <property type="nucleotide sequence ID" value="NZ_BIKC01000049.1"/>
</dbReference>
<sequence length="102" mass="10578">MTEKLKGTASVLHETKTYEELVEKHSVEVANGLLANAINTALPNAGITSNDVAGFSKVTIALRTGEVDLAKTAKEANADAAAVSANIIAGLKASQKSKDEIK</sequence>
<dbReference type="EMBL" id="PIDP01000029">
    <property type="protein sequence ID" value="PLM97580.1"/>
    <property type="molecule type" value="Genomic_DNA"/>
</dbReference>
<dbReference type="AlphaFoldDB" id="A0A2N5AMZ8"/>
<dbReference type="Proteomes" id="UP000234473">
    <property type="component" value="Unassembled WGS sequence"/>
</dbReference>
<evidence type="ECO:0000313" key="3">
    <source>
        <dbReference type="Proteomes" id="UP000234412"/>
    </source>
</evidence>
<evidence type="ECO:0000313" key="2">
    <source>
        <dbReference type="EMBL" id="PLP49133.1"/>
    </source>
</evidence>
<evidence type="ECO:0000313" key="1">
    <source>
        <dbReference type="EMBL" id="PLM97580.1"/>
    </source>
</evidence>
<accession>A0A2N5AMZ8</accession>
<gene>
    <name evidence="2" type="ORF">CWM98_01070</name>
    <name evidence="1" type="ORF">CWN47_02325</name>
</gene>
<organism evidence="2 4">
    <name type="scientific">Klebsiella variicola</name>
    <dbReference type="NCBI Taxonomy" id="244366"/>
    <lineage>
        <taxon>Bacteria</taxon>
        <taxon>Pseudomonadati</taxon>
        <taxon>Pseudomonadota</taxon>
        <taxon>Gammaproteobacteria</taxon>
        <taxon>Enterobacterales</taxon>
        <taxon>Enterobacteriaceae</taxon>
        <taxon>Klebsiella/Raoultella group</taxon>
        <taxon>Klebsiella</taxon>
        <taxon>Klebsiella pneumoniae complex</taxon>
    </lineage>
</organism>
<protein>
    <submittedName>
        <fullName evidence="2">Uncharacterized protein</fullName>
    </submittedName>
</protein>
<reference evidence="3 4" key="1">
    <citation type="submission" date="2017-11" db="EMBL/GenBank/DDBJ databases">
        <authorList>
            <person name="Han C.G."/>
        </authorList>
    </citation>
    <scope>NUCLEOTIDE SEQUENCE [LARGE SCALE GENOMIC DNA]</scope>
    <source>
        <strain evidence="2 4">A5</strain>
        <strain evidence="1 3">A8</strain>
    </source>
</reference>